<proteinExistence type="inferred from homology"/>
<dbReference type="Pfam" id="PF16321">
    <property type="entry name" value="Ribosom_S30AE_C"/>
    <property type="match status" value="1"/>
</dbReference>
<dbReference type="HAMAP" id="MF_00839">
    <property type="entry name" value="HPF"/>
    <property type="match status" value="1"/>
</dbReference>
<feature type="domain" description="Sigma 54 modulation/S30EA ribosomal protein C-terminal" evidence="3">
    <location>
        <begin position="120"/>
        <end position="172"/>
    </location>
</feature>
<dbReference type="InterPro" id="IPR032528">
    <property type="entry name" value="Ribosom_S30AE_C"/>
</dbReference>
<dbReference type="InterPro" id="IPR038416">
    <property type="entry name" value="Ribosom_S30AE_C_sf"/>
</dbReference>
<comment type="subcellular location">
    <subcellularLocation>
        <location evidence="2">Cytoplasm</location>
    </subcellularLocation>
</comment>
<reference evidence="4" key="1">
    <citation type="submission" date="2020-10" db="EMBL/GenBank/DDBJ databases">
        <authorList>
            <person name="Gilroy R."/>
        </authorList>
    </citation>
    <scope>NUCLEOTIDE SEQUENCE</scope>
    <source>
        <strain evidence="4">18911</strain>
    </source>
</reference>
<dbReference type="NCBIfam" id="TIGR00741">
    <property type="entry name" value="yfiA"/>
    <property type="match status" value="1"/>
</dbReference>
<dbReference type="GO" id="GO:0043024">
    <property type="term" value="F:ribosomal small subunit binding"/>
    <property type="evidence" value="ECO:0007669"/>
    <property type="project" value="TreeGrafter"/>
</dbReference>
<dbReference type="InterPro" id="IPR050574">
    <property type="entry name" value="HPF/YfiA_ribosome-assoc"/>
</dbReference>
<comment type="subunit">
    <text evidence="2">Interacts with 100S ribosomes.</text>
</comment>
<comment type="function">
    <text evidence="2">Required for dimerization of active 70S ribosomes into 100S ribosomes in stationary phase; 100S ribosomes are translationally inactive and sometimes present during exponential growth.</text>
</comment>
<sequence length="177" mass="20147">MKIELVSKNYNEGSRLVGVIEKKLGKLDKYFSGDADALVKLSTVGNDKFTMEITVRFGGYIARAEVTGSNMYDNIDLILPKLEKQIARFRDRMNSKVPKKALPLKTDVEEAAAPREYYGNIVKEKHFDISIVTVDEAIAEMELLDHDFYVFVNAENNRVSVVYKRHDGDYGLITPEY</sequence>
<dbReference type="AlphaFoldDB" id="A0A9D1SI12"/>
<dbReference type="EMBL" id="DVNF01000175">
    <property type="protein sequence ID" value="HIU60936.1"/>
    <property type="molecule type" value="Genomic_DNA"/>
</dbReference>
<evidence type="ECO:0000259" key="3">
    <source>
        <dbReference type="Pfam" id="PF16321"/>
    </source>
</evidence>
<dbReference type="PANTHER" id="PTHR33231">
    <property type="entry name" value="30S RIBOSOMAL PROTEIN"/>
    <property type="match status" value="1"/>
</dbReference>
<comment type="caution">
    <text evidence="4">The sequence shown here is derived from an EMBL/GenBank/DDBJ whole genome shotgun (WGS) entry which is preliminary data.</text>
</comment>
<dbReference type="GO" id="GO:0045900">
    <property type="term" value="P:negative regulation of translational elongation"/>
    <property type="evidence" value="ECO:0007669"/>
    <property type="project" value="TreeGrafter"/>
</dbReference>
<protein>
    <recommendedName>
        <fullName evidence="2">Ribosome hibernation promoting factor</fullName>
        <shortName evidence="2">HPF</shortName>
    </recommendedName>
</protein>
<dbReference type="InterPro" id="IPR003489">
    <property type="entry name" value="RHF/RaiA"/>
</dbReference>
<dbReference type="InterPro" id="IPR036567">
    <property type="entry name" value="RHF-like"/>
</dbReference>
<dbReference type="Proteomes" id="UP000824094">
    <property type="component" value="Unassembled WGS sequence"/>
</dbReference>
<dbReference type="InterPro" id="IPR034694">
    <property type="entry name" value="HPF_long/plastid"/>
</dbReference>
<keyword evidence="1 2" id="KW-0810">Translation regulation</keyword>
<gene>
    <name evidence="4" type="primary">raiA</name>
    <name evidence="2" type="synonym">hpf</name>
    <name evidence="4" type="ORF">IAB05_06055</name>
</gene>
<dbReference type="SUPFAM" id="SSF69754">
    <property type="entry name" value="Ribosome binding protein Y (YfiA homologue)"/>
    <property type="match status" value="1"/>
</dbReference>
<dbReference type="Gene3D" id="3.30.505.50">
    <property type="entry name" value="Sigma 54 modulation/S30EA ribosomal protein, C-terminal domain"/>
    <property type="match status" value="1"/>
</dbReference>
<evidence type="ECO:0000313" key="5">
    <source>
        <dbReference type="Proteomes" id="UP000824094"/>
    </source>
</evidence>
<evidence type="ECO:0000313" key="4">
    <source>
        <dbReference type="EMBL" id="HIU60936.1"/>
    </source>
</evidence>
<keyword evidence="2" id="KW-0963">Cytoplasm</keyword>
<reference evidence="4" key="2">
    <citation type="journal article" date="2021" name="PeerJ">
        <title>Extensive microbial diversity within the chicken gut microbiome revealed by metagenomics and culture.</title>
        <authorList>
            <person name="Gilroy R."/>
            <person name="Ravi A."/>
            <person name="Getino M."/>
            <person name="Pursley I."/>
            <person name="Horton D.L."/>
            <person name="Alikhan N.F."/>
            <person name="Baker D."/>
            <person name="Gharbi K."/>
            <person name="Hall N."/>
            <person name="Watson M."/>
            <person name="Adriaenssens E.M."/>
            <person name="Foster-Nyarko E."/>
            <person name="Jarju S."/>
            <person name="Secka A."/>
            <person name="Antonio M."/>
            <person name="Oren A."/>
            <person name="Chaudhuri R.R."/>
            <person name="La Ragione R."/>
            <person name="Hildebrand F."/>
            <person name="Pallen M.J."/>
        </authorList>
    </citation>
    <scope>NUCLEOTIDE SEQUENCE</scope>
    <source>
        <strain evidence="4">18911</strain>
    </source>
</reference>
<organism evidence="4 5">
    <name type="scientific">Candidatus Stercoripulliclostridium merdigallinarum</name>
    <dbReference type="NCBI Taxonomy" id="2840951"/>
    <lineage>
        <taxon>Bacteria</taxon>
        <taxon>Bacillati</taxon>
        <taxon>Bacillota</taxon>
        <taxon>Clostridia</taxon>
        <taxon>Eubacteriales</taxon>
        <taxon>Candidatus Stercoripulliclostridium</taxon>
    </lineage>
</organism>
<dbReference type="PANTHER" id="PTHR33231:SF1">
    <property type="entry name" value="30S RIBOSOMAL PROTEIN"/>
    <property type="match status" value="1"/>
</dbReference>
<dbReference type="Pfam" id="PF02482">
    <property type="entry name" value="Ribosomal_S30AE"/>
    <property type="match status" value="1"/>
</dbReference>
<dbReference type="GO" id="GO:0022627">
    <property type="term" value="C:cytosolic small ribosomal subunit"/>
    <property type="evidence" value="ECO:0007669"/>
    <property type="project" value="TreeGrafter"/>
</dbReference>
<dbReference type="CDD" id="cd00552">
    <property type="entry name" value="RaiA"/>
    <property type="match status" value="1"/>
</dbReference>
<dbReference type="Gene3D" id="3.30.160.100">
    <property type="entry name" value="Ribosome hibernation promotion factor-like"/>
    <property type="match status" value="1"/>
</dbReference>
<evidence type="ECO:0000256" key="2">
    <source>
        <dbReference type="HAMAP-Rule" id="MF_00839"/>
    </source>
</evidence>
<name>A0A9D1SI12_9FIRM</name>
<accession>A0A9D1SI12</accession>
<comment type="similarity">
    <text evidence="2">Belongs to the HPF/YfiA ribosome-associated protein family. Long HPF subfamily.</text>
</comment>
<evidence type="ECO:0000256" key="1">
    <source>
        <dbReference type="ARBA" id="ARBA00022845"/>
    </source>
</evidence>